<proteinExistence type="predicted"/>
<dbReference type="eggNOG" id="ENOG5033KJ8">
    <property type="taxonomic scope" value="Bacteria"/>
</dbReference>
<protein>
    <submittedName>
        <fullName evidence="2">Uncharacterized protein</fullName>
    </submittedName>
</protein>
<organism evidence="2 3">
    <name type="scientific">Desulfococcus multivorans DSM 2059</name>
    <dbReference type="NCBI Taxonomy" id="1121405"/>
    <lineage>
        <taxon>Bacteria</taxon>
        <taxon>Pseudomonadati</taxon>
        <taxon>Thermodesulfobacteriota</taxon>
        <taxon>Desulfobacteria</taxon>
        <taxon>Desulfobacterales</taxon>
        <taxon>Desulfococcaceae</taxon>
        <taxon>Desulfococcus</taxon>
    </lineage>
</organism>
<dbReference type="RefSeq" id="WP_020876276.1">
    <property type="nucleotide sequence ID" value="NZ_ATHJ01000071.1"/>
</dbReference>
<evidence type="ECO:0000313" key="3">
    <source>
        <dbReference type="Proteomes" id="UP000014977"/>
    </source>
</evidence>
<evidence type="ECO:0000256" key="1">
    <source>
        <dbReference type="SAM" id="MobiDB-lite"/>
    </source>
</evidence>
<name>S7TYT9_DESML</name>
<gene>
    <name evidence="2" type="ORF">dsmv_1894</name>
</gene>
<accession>S7TYT9</accession>
<dbReference type="AlphaFoldDB" id="S7TYT9"/>
<reference evidence="2 3" key="1">
    <citation type="journal article" date="2013" name="Genome Announc.">
        <title>Draft genome sequences for three mercury-methylating, sulfate-reducing bacteria.</title>
        <authorList>
            <person name="Brown S.D."/>
            <person name="Hurt R.A.Jr."/>
            <person name="Gilmour C.C."/>
            <person name="Elias D.A."/>
        </authorList>
    </citation>
    <scope>NUCLEOTIDE SEQUENCE [LARGE SCALE GENOMIC DNA]</scope>
    <source>
        <strain evidence="2 3">DSM 2059</strain>
    </source>
</reference>
<dbReference type="Proteomes" id="UP000014977">
    <property type="component" value="Unassembled WGS sequence"/>
</dbReference>
<feature type="region of interest" description="Disordered" evidence="1">
    <location>
        <begin position="1"/>
        <end position="21"/>
    </location>
</feature>
<keyword evidence="3" id="KW-1185">Reference proteome</keyword>
<comment type="caution">
    <text evidence="2">The sequence shown here is derived from an EMBL/GenBank/DDBJ whole genome shotgun (WGS) entry which is preliminary data.</text>
</comment>
<evidence type="ECO:0000313" key="2">
    <source>
        <dbReference type="EMBL" id="EPR41895.1"/>
    </source>
</evidence>
<sequence length="49" mass="5649">MKHTENTIQDYVETEQEREEGHIDTRWANHECENEDPHLGCNPGIDVAG</sequence>
<dbReference type="EMBL" id="ATHJ01000071">
    <property type="protein sequence ID" value="EPR41895.1"/>
    <property type="molecule type" value="Genomic_DNA"/>
</dbReference>